<gene>
    <name evidence="1" type="ORF">SAMN02910262_02204</name>
</gene>
<proteinExistence type="predicted"/>
<dbReference type="SUPFAM" id="SSF55729">
    <property type="entry name" value="Acyl-CoA N-acyltransferases (Nat)"/>
    <property type="match status" value="1"/>
</dbReference>
<dbReference type="Proteomes" id="UP000214760">
    <property type="component" value="Unassembled WGS sequence"/>
</dbReference>
<evidence type="ECO:0000313" key="1">
    <source>
        <dbReference type="EMBL" id="SFR85287.1"/>
    </source>
</evidence>
<name>A0A1I6K279_9FIRM</name>
<dbReference type="AlphaFoldDB" id="A0A1I6K279"/>
<organism evidence="1 2">
    <name type="scientific">[Clostridium] aminophilum</name>
    <dbReference type="NCBI Taxonomy" id="1526"/>
    <lineage>
        <taxon>Bacteria</taxon>
        <taxon>Bacillati</taxon>
        <taxon>Bacillota</taxon>
        <taxon>Clostridia</taxon>
        <taxon>Lachnospirales</taxon>
        <taxon>Lachnospiraceae</taxon>
    </lineage>
</organism>
<protein>
    <recommendedName>
        <fullName evidence="3">N-acetyltransferase domain-containing protein</fullName>
    </recommendedName>
</protein>
<dbReference type="Gene3D" id="3.40.630.30">
    <property type="match status" value="1"/>
</dbReference>
<evidence type="ECO:0000313" key="2">
    <source>
        <dbReference type="Proteomes" id="UP000214760"/>
    </source>
</evidence>
<dbReference type="EMBL" id="FOZC01000014">
    <property type="protein sequence ID" value="SFR85287.1"/>
    <property type="molecule type" value="Genomic_DNA"/>
</dbReference>
<dbReference type="InterPro" id="IPR016181">
    <property type="entry name" value="Acyl_CoA_acyltransferase"/>
</dbReference>
<reference evidence="1 2" key="1">
    <citation type="submission" date="2016-10" db="EMBL/GenBank/DDBJ databases">
        <authorList>
            <person name="de Groot N.N."/>
        </authorList>
    </citation>
    <scope>NUCLEOTIDE SEQUENCE [LARGE SCALE GENOMIC DNA]</scope>
    <source>
        <strain evidence="1 2">F</strain>
    </source>
</reference>
<evidence type="ECO:0008006" key="3">
    <source>
        <dbReference type="Google" id="ProtNLM"/>
    </source>
</evidence>
<sequence>MMEIYSYARTYMAEHGNPNQWGPTNWPPETLIHNDIHDGNSYVCVNDDGKVVGTFFFRYGKDIEPTYCGITDGSWLDNSPYGVIHRIAGDGSEKGIGAFCINWAYEQCGHLRIDTHGDNIVMQNLVRKLGFVHCGTIYVEEDHYPRLAFEKK</sequence>
<accession>A0A1I6K279</accession>